<dbReference type="PANTHER" id="PTHR43000">
    <property type="entry name" value="DTDP-D-GLUCOSE 4,6-DEHYDRATASE-RELATED"/>
    <property type="match status" value="1"/>
</dbReference>
<keyword evidence="3" id="KW-1185">Reference proteome</keyword>
<dbReference type="Proteomes" id="UP000037696">
    <property type="component" value="Unassembled WGS sequence"/>
</dbReference>
<sequence length="423" mass="46676">MPALRALTPPASPPLKKGLSLAPARASANDIEGQRLIGTTRFEPRSDIKSILITGGAGFIGGWVTRHMAVQYPEYNIVCFDKLDVVASLSNVNCLDSLTNFTFVQGDLTDQATLAKVLLDHNIDCVMHFAACSHVQNSFNDPLSFTVNNVVGTQQLLEAIRHHKGPQKVNRFLHVSTDEVYGDVVESACDETKQFMPTNPYSASKAAAEMYVWAYAKSFDIPALVVRSNNVFGPGQYPEKIVPRFCTLLMQQQPLTIQGTGLNIRRYLYGADAADGFDTLLHKGVIGEAYNIQSSHGITNLEVAVRTLELFGFSPRDFTRSLIWIPDRPFNDTDYWVDGSKLAALGWHQRVPFSEGLKASVNWYHKNLETWWPEVSKTINVASTATTESYIPPQLSANAIEDVYDGEVLEESSGLSTPVMVAV</sequence>
<dbReference type="OrthoDB" id="331544at2759"/>
<organism evidence="2 3">
    <name type="scientific">Penicillium nordicum</name>
    <dbReference type="NCBI Taxonomy" id="229535"/>
    <lineage>
        <taxon>Eukaryota</taxon>
        <taxon>Fungi</taxon>
        <taxon>Dikarya</taxon>
        <taxon>Ascomycota</taxon>
        <taxon>Pezizomycotina</taxon>
        <taxon>Eurotiomycetes</taxon>
        <taxon>Eurotiomycetidae</taxon>
        <taxon>Eurotiales</taxon>
        <taxon>Aspergillaceae</taxon>
        <taxon>Penicillium</taxon>
    </lineage>
</organism>
<feature type="domain" description="NAD(P)-binding" evidence="1">
    <location>
        <begin position="52"/>
        <end position="358"/>
    </location>
</feature>
<evidence type="ECO:0000259" key="1">
    <source>
        <dbReference type="Pfam" id="PF16363"/>
    </source>
</evidence>
<dbReference type="Gene3D" id="3.90.25.10">
    <property type="entry name" value="UDP-galactose 4-epimerase, domain 1"/>
    <property type="match status" value="1"/>
</dbReference>
<dbReference type="InterPro" id="IPR016040">
    <property type="entry name" value="NAD(P)-bd_dom"/>
</dbReference>
<dbReference type="Pfam" id="PF16363">
    <property type="entry name" value="GDP_Man_Dehyd"/>
    <property type="match status" value="1"/>
</dbReference>
<gene>
    <name evidence="2" type="ORF">ACN38_g12069</name>
</gene>
<accession>A0A0M8NRC2</accession>
<dbReference type="SUPFAM" id="SSF51735">
    <property type="entry name" value="NAD(P)-binding Rossmann-fold domains"/>
    <property type="match status" value="1"/>
</dbReference>
<protein>
    <recommendedName>
        <fullName evidence="1">NAD(P)-binding domain-containing protein</fullName>
    </recommendedName>
</protein>
<dbReference type="GO" id="GO:0009225">
    <property type="term" value="P:nucleotide-sugar metabolic process"/>
    <property type="evidence" value="ECO:0007669"/>
    <property type="project" value="UniProtKB-ARBA"/>
</dbReference>
<dbReference type="AlphaFoldDB" id="A0A0M8NRC2"/>
<evidence type="ECO:0000313" key="2">
    <source>
        <dbReference type="EMBL" id="KOS37148.1"/>
    </source>
</evidence>
<dbReference type="Gene3D" id="3.40.50.720">
    <property type="entry name" value="NAD(P)-binding Rossmann-like Domain"/>
    <property type="match status" value="1"/>
</dbReference>
<evidence type="ECO:0000313" key="3">
    <source>
        <dbReference type="Proteomes" id="UP000037696"/>
    </source>
</evidence>
<dbReference type="EMBL" id="LHQQ01000349">
    <property type="protein sequence ID" value="KOS37148.1"/>
    <property type="molecule type" value="Genomic_DNA"/>
</dbReference>
<name>A0A0M8NRC2_9EURO</name>
<dbReference type="STRING" id="229535.A0A0M8NRC2"/>
<comment type="caution">
    <text evidence="2">The sequence shown here is derived from an EMBL/GenBank/DDBJ whole genome shotgun (WGS) entry which is preliminary data.</text>
</comment>
<reference evidence="2 3" key="1">
    <citation type="submission" date="2015-08" db="EMBL/GenBank/DDBJ databases">
        <title>Genome sequencing of Penicillium nordicum.</title>
        <authorList>
            <person name="Nguyen H.D."/>
            <person name="Seifert K.A."/>
        </authorList>
    </citation>
    <scope>NUCLEOTIDE SEQUENCE [LARGE SCALE GENOMIC DNA]</scope>
    <source>
        <strain evidence="2 3">DAOMC 185683</strain>
    </source>
</reference>
<dbReference type="FunFam" id="3.40.50.720:FF:000304">
    <property type="entry name" value="UDP-glucose 4,6-dehydratase"/>
    <property type="match status" value="1"/>
</dbReference>
<dbReference type="InterPro" id="IPR036291">
    <property type="entry name" value="NAD(P)-bd_dom_sf"/>
</dbReference>
<proteinExistence type="predicted"/>